<feature type="domain" description="C2H2-type" evidence="15">
    <location>
        <begin position="746"/>
        <end position="773"/>
    </location>
</feature>
<dbReference type="PANTHER" id="PTHR14003">
    <property type="entry name" value="TRANSCRIPTIONAL REPRESSOR PROTEIN YY"/>
    <property type="match status" value="1"/>
</dbReference>
<evidence type="ECO:0000256" key="4">
    <source>
        <dbReference type="ARBA" id="ARBA00022679"/>
    </source>
</evidence>
<comment type="subcellular location">
    <subcellularLocation>
        <location evidence="1">Nucleus</location>
    </subcellularLocation>
</comment>
<evidence type="ECO:0000256" key="6">
    <source>
        <dbReference type="ARBA" id="ARBA00022723"/>
    </source>
</evidence>
<keyword evidence="9" id="KW-0862">Zinc</keyword>
<dbReference type="InterPro" id="IPR001214">
    <property type="entry name" value="SET_dom"/>
</dbReference>
<feature type="domain" description="SET" evidence="16">
    <location>
        <begin position="325"/>
        <end position="436"/>
    </location>
</feature>
<organism evidence="17 18">
    <name type="scientific">Dreissena polymorpha</name>
    <name type="common">Zebra mussel</name>
    <name type="synonym">Mytilus polymorpha</name>
    <dbReference type="NCBI Taxonomy" id="45954"/>
    <lineage>
        <taxon>Eukaryota</taxon>
        <taxon>Metazoa</taxon>
        <taxon>Spiralia</taxon>
        <taxon>Lophotrochozoa</taxon>
        <taxon>Mollusca</taxon>
        <taxon>Bivalvia</taxon>
        <taxon>Autobranchia</taxon>
        <taxon>Heteroconchia</taxon>
        <taxon>Euheterodonta</taxon>
        <taxon>Imparidentia</taxon>
        <taxon>Neoheterodontei</taxon>
        <taxon>Myida</taxon>
        <taxon>Dreissenoidea</taxon>
        <taxon>Dreissenidae</taxon>
        <taxon>Dreissena</taxon>
    </lineage>
</organism>
<dbReference type="Gene3D" id="2.170.270.10">
    <property type="entry name" value="SET domain"/>
    <property type="match status" value="1"/>
</dbReference>
<dbReference type="SMART" id="SM00355">
    <property type="entry name" value="ZnF_C2H2"/>
    <property type="match status" value="11"/>
</dbReference>
<dbReference type="FunFam" id="3.30.160.60:FF:000446">
    <property type="entry name" value="Zinc finger protein"/>
    <property type="match status" value="2"/>
</dbReference>
<dbReference type="GO" id="GO:0005667">
    <property type="term" value="C:transcription regulator complex"/>
    <property type="evidence" value="ECO:0007669"/>
    <property type="project" value="TreeGrafter"/>
</dbReference>
<dbReference type="GO" id="GO:0008270">
    <property type="term" value="F:zinc ion binding"/>
    <property type="evidence" value="ECO:0007669"/>
    <property type="project" value="UniProtKB-KW"/>
</dbReference>
<comment type="caution">
    <text evidence="17">The sequence shown here is derived from an EMBL/GenBank/DDBJ whole genome shotgun (WGS) entry which is preliminary data.</text>
</comment>
<accession>A0A9D4JCS9</accession>
<dbReference type="FunFam" id="3.30.160.60:FF:000670">
    <property type="entry name" value="zinc finger protein 22"/>
    <property type="match status" value="1"/>
</dbReference>
<dbReference type="FunFam" id="3.30.160.60:FF:000624">
    <property type="entry name" value="zinc finger protein 697"/>
    <property type="match status" value="2"/>
</dbReference>
<dbReference type="FunFam" id="3.30.160.60:FF:001370">
    <property type="entry name" value="Zinc finger protein"/>
    <property type="match status" value="1"/>
</dbReference>
<dbReference type="Proteomes" id="UP000828390">
    <property type="component" value="Unassembled WGS sequence"/>
</dbReference>
<dbReference type="FunFam" id="3.30.160.60:FF:001485">
    <property type="entry name" value="Krueppel-related zinc finger protein"/>
    <property type="match status" value="1"/>
</dbReference>
<dbReference type="GO" id="GO:0000785">
    <property type="term" value="C:chromatin"/>
    <property type="evidence" value="ECO:0007669"/>
    <property type="project" value="TreeGrafter"/>
</dbReference>
<dbReference type="Pfam" id="PF00096">
    <property type="entry name" value="zf-C2H2"/>
    <property type="match status" value="7"/>
</dbReference>
<keyword evidence="11" id="KW-0238">DNA-binding</keyword>
<evidence type="ECO:0000256" key="3">
    <source>
        <dbReference type="ARBA" id="ARBA00022603"/>
    </source>
</evidence>
<dbReference type="PROSITE" id="PS50157">
    <property type="entry name" value="ZINC_FINGER_C2H2_2"/>
    <property type="match status" value="10"/>
</dbReference>
<keyword evidence="7" id="KW-0677">Repeat</keyword>
<evidence type="ECO:0000256" key="7">
    <source>
        <dbReference type="ARBA" id="ARBA00022737"/>
    </source>
</evidence>
<dbReference type="InterPro" id="IPR046341">
    <property type="entry name" value="SET_dom_sf"/>
</dbReference>
<protein>
    <submittedName>
        <fullName evidence="17">Uncharacterized protein</fullName>
    </submittedName>
</protein>
<keyword evidence="4" id="KW-0808">Transferase</keyword>
<evidence type="ECO:0000256" key="1">
    <source>
        <dbReference type="ARBA" id="ARBA00004123"/>
    </source>
</evidence>
<keyword evidence="12" id="KW-0804">Transcription</keyword>
<evidence type="ECO:0000256" key="13">
    <source>
        <dbReference type="ARBA" id="ARBA00023242"/>
    </source>
</evidence>
<name>A0A9D4JCS9_DREPO</name>
<sequence>MLAMNPAEQCPLIESHASVPGNIIADYSNVKTIPPHQPSPSDVSKKADDQLLLGRWYARPSPVTAASSESTGARGKWDCSDKSIKMDFPTNQSIGLSSDVTYSMDQNNEILPVDDPHVPMPFISCDSKEDLSQDIYTESQTNEMPLLMSYTIFNLAEVSVTSEEVNSNLADESGECSSDDFEEIFIERNQKKSKSYNSTLLASKRVCVQGSSEGPVKPRYAAKTMVPLFHKPAKRKLVKTGYLVSAKRVKKAKTLEKDKTEYLLPEWNLASCMNLEPSDNDHFLYCGECNKEFEGDCPVHGPYNFIQDKEVPEGDPCRADHTLPDDLEIKTSKLFGAGLGVFSKVGLESRIMFGPYRGDAISDNHKSGYCWQIFKEGKASHCVDAQNKATSNWMRYVNCAMTEADQNLVAFQYKGGIYYCTFKPVSPGEELLVYYGDEYARELGIIRDKNLLFRPKYVNGEGSDILQSVMEQQLENAILKNKKKIENTDEKECNGVVWDNTCTNSSNLKTHMRIHAGERLYECEVCHNTFNQSSMLKTHMRIHTKEPYKCEVCGYACSHSGNLKKHMKIHTGEKPYKCEVCGYACSQSSNFKKHIRIHTGEKPYKCEVCGYEFNQRSDLKTHIRIHTGEKPYKCELCGFECNDGRSLKRHMRIHAGETERLYKCGVCGYECNQSVHLKTHMRIHTGEKPYKCEVCGYSSKYSHHLKIHMRIHKGERNYKCEVCGFAFHQSNSLKKHMRIHTGEKPYKCEVCGYEFNQSDHLKKHMRIHTGEKPYKCEVCGYEFNRRDYLKRHMRRIHAD</sequence>
<dbReference type="SUPFAM" id="SSF82199">
    <property type="entry name" value="SET domain"/>
    <property type="match status" value="1"/>
</dbReference>
<keyword evidence="6" id="KW-0479">Metal-binding</keyword>
<keyword evidence="13" id="KW-0539">Nucleus</keyword>
<feature type="domain" description="C2H2-type" evidence="15">
    <location>
        <begin position="718"/>
        <end position="745"/>
    </location>
</feature>
<dbReference type="GO" id="GO:0042054">
    <property type="term" value="F:histone methyltransferase activity"/>
    <property type="evidence" value="ECO:0007669"/>
    <property type="project" value="InterPro"/>
</dbReference>
<dbReference type="EMBL" id="JAIWYP010000006">
    <property type="protein sequence ID" value="KAH3807050.1"/>
    <property type="molecule type" value="Genomic_DNA"/>
</dbReference>
<keyword evidence="18" id="KW-1185">Reference proteome</keyword>
<feature type="domain" description="C2H2-type" evidence="15">
    <location>
        <begin position="690"/>
        <end position="717"/>
    </location>
</feature>
<feature type="domain" description="C2H2-type" evidence="15">
    <location>
        <begin position="774"/>
        <end position="799"/>
    </location>
</feature>
<reference evidence="17" key="1">
    <citation type="journal article" date="2019" name="bioRxiv">
        <title>The Genome of the Zebra Mussel, Dreissena polymorpha: A Resource for Invasive Species Research.</title>
        <authorList>
            <person name="McCartney M.A."/>
            <person name="Auch B."/>
            <person name="Kono T."/>
            <person name="Mallez S."/>
            <person name="Zhang Y."/>
            <person name="Obille A."/>
            <person name="Becker A."/>
            <person name="Abrahante J.E."/>
            <person name="Garbe J."/>
            <person name="Badalamenti J.P."/>
            <person name="Herman A."/>
            <person name="Mangelson H."/>
            <person name="Liachko I."/>
            <person name="Sullivan S."/>
            <person name="Sone E.D."/>
            <person name="Koren S."/>
            <person name="Silverstein K.A.T."/>
            <person name="Beckman K.B."/>
            <person name="Gohl D.M."/>
        </authorList>
    </citation>
    <scope>NUCLEOTIDE SEQUENCE</scope>
    <source>
        <strain evidence="17">Duluth1</strain>
        <tissue evidence="17">Whole animal</tissue>
    </source>
</reference>
<dbReference type="GO" id="GO:0000981">
    <property type="term" value="F:DNA-binding transcription factor activity, RNA polymerase II-specific"/>
    <property type="evidence" value="ECO:0007669"/>
    <property type="project" value="TreeGrafter"/>
</dbReference>
<keyword evidence="8 14" id="KW-0863">Zinc-finger</keyword>
<dbReference type="Pfam" id="PF13465">
    <property type="entry name" value="zf-H2C2_2"/>
    <property type="match status" value="1"/>
</dbReference>
<evidence type="ECO:0000256" key="9">
    <source>
        <dbReference type="ARBA" id="ARBA00022833"/>
    </source>
</evidence>
<dbReference type="InterPro" id="IPR044417">
    <property type="entry name" value="PRDM7_9_PR-SET"/>
</dbReference>
<dbReference type="PANTHER" id="PTHR14003:SF23">
    <property type="entry name" value="ZINC FINGER PROTEIN 143"/>
    <property type="match status" value="1"/>
</dbReference>
<evidence type="ECO:0000259" key="15">
    <source>
        <dbReference type="PROSITE" id="PS50157"/>
    </source>
</evidence>
<feature type="domain" description="C2H2-type" evidence="15">
    <location>
        <begin position="521"/>
        <end position="548"/>
    </location>
</feature>
<evidence type="ECO:0000256" key="10">
    <source>
        <dbReference type="ARBA" id="ARBA00023015"/>
    </source>
</evidence>
<evidence type="ECO:0000313" key="17">
    <source>
        <dbReference type="EMBL" id="KAH3807050.1"/>
    </source>
</evidence>
<dbReference type="FunFam" id="3.30.160.60:FF:001732">
    <property type="entry name" value="Zgc:162936"/>
    <property type="match status" value="1"/>
</dbReference>
<evidence type="ECO:0000256" key="11">
    <source>
        <dbReference type="ARBA" id="ARBA00023125"/>
    </source>
</evidence>
<dbReference type="CDD" id="cd19193">
    <property type="entry name" value="PR-SET_PRDM7_9"/>
    <property type="match status" value="1"/>
</dbReference>
<reference evidence="17" key="2">
    <citation type="submission" date="2020-11" db="EMBL/GenBank/DDBJ databases">
        <authorList>
            <person name="McCartney M.A."/>
            <person name="Auch B."/>
            <person name="Kono T."/>
            <person name="Mallez S."/>
            <person name="Becker A."/>
            <person name="Gohl D.M."/>
            <person name="Silverstein K.A.T."/>
            <person name="Koren S."/>
            <person name="Bechman K.B."/>
            <person name="Herman A."/>
            <person name="Abrahante J.E."/>
            <person name="Garbe J."/>
        </authorList>
    </citation>
    <scope>NUCLEOTIDE SEQUENCE</scope>
    <source>
        <strain evidence="17">Duluth1</strain>
        <tissue evidence="17">Whole animal</tissue>
    </source>
</reference>
<dbReference type="GO" id="GO:0000978">
    <property type="term" value="F:RNA polymerase II cis-regulatory region sequence-specific DNA binding"/>
    <property type="evidence" value="ECO:0007669"/>
    <property type="project" value="TreeGrafter"/>
</dbReference>
<dbReference type="GO" id="GO:0031519">
    <property type="term" value="C:PcG protein complex"/>
    <property type="evidence" value="ECO:0007669"/>
    <property type="project" value="TreeGrafter"/>
</dbReference>
<dbReference type="OrthoDB" id="9439254at2759"/>
<comment type="similarity">
    <text evidence="2">Belongs to the krueppel C2H2-type zinc-finger protein family.</text>
</comment>
<keyword evidence="10" id="KW-0805">Transcription regulation</keyword>
<evidence type="ECO:0000313" key="18">
    <source>
        <dbReference type="Proteomes" id="UP000828390"/>
    </source>
</evidence>
<evidence type="ECO:0000256" key="2">
    <source>
        <dbReference type="ARBA" id="ARBA00006991"/>
    </source>
</evidence>
<feature type="domain" description="C2H2-type" evidence="15">
    <location>
        <begin position="576"/>
        <end position="603"/>
    </location>
</feature>
<keyword evidence="5" id="KW-0949">S-adenosyl-L-methionine</keyword>
<proteinExistence type="inferred from homology"/>
<evidence type="ECO:0000256" key="12">
    <source>
        <dbReference type="ARBA" id="ARBA00023163"/>
    </source>
</evidence>
<dbReference type="InterPro" id="IPR056438">
    <property type="entry name" value="Znf-C2H2_CTCF"/>
</dbReference>
<dbReference type="SUPFAM" id="SSF57667">
    <property type="entry name" value="beta-beta-alpha zinc fingers"/>
    <property type="match status" value="7"/>
</dbReference>
<dbReference type="InterPro" id="IPR036236">
    <property type="entry name" value="Znf_C2H2_sf"/>
</dbReference>
<evidence type="ECO:0000256" key="8">
    <source>
        <dbReference type="ARBA" id="ARBA00022771"/>
    </source>
</evidence>
<dbReference type="SMART" id="SM00317">
    <property type="entry name" value="SET"/>
    <property type="match status" value="1"/>
</dbReference>
<feature type="domain" description="C2H2-type" evidence="15">
    <location>
        <begin position="548"/>
        <end position="575"/>
    </location>
</feature>
<dbReference type="FunFam" id="3.30.160.60:FF:001480">
    <property type="entry name" value="Si:cabz01071911.3"/>
    <property type="match status" value="1"/>
</dbReference>
<evidence type="ECO:0000256" key="14">
    <source>
        <dbReference type="PROSITE-ProRule" id="PRU00042"/>
    </source>
</evidence>
<feature type="domain" description="C2H2-type" evidence="15">
    <location>
        <begin position="604"/>
        <end position="631"/>
    </location>
</feature>
<dbReference type="AlphaFoldDB" id="A0A9D4JCS9"/>
<feature type="domain" description="C2H2-type" evidence="15">
    <location>
        <begin position="662"/>
        <end position="689"/>
    </location>
</feature>
<dbReference type="Gene3D" id="3.30.160.60">
    <property type="entry name" value="Classic Zinc Finger"/>
    <property type="match status" value="11"/>
</dbReference>
<dbReference type="PROSITE" id="PS50280">
    <property type="entry name" value="SET"/>
    <property type="match status" value="1"/>
</dbReference>
<gene>
    <name evidence="17" type="ORF">DPMN_135383</name>
</gene>
<dbReference type="InterPro" id="IPR013087">
    <property type="entry name" value="Znf_C2H2_type"/>
</dbReference>
<feature type="domain" description="C2H2-type" evidence="15">
    <location>
        <begin position="632"/>
        <end position="659"/>
    </location>
</feature>
<keyword evidence="3" id="KW-0489">Methyltransferase</keyword>
<dbReference type="Pfam" id="PF23611">
    <property type="entry name" value="zf-C2H2_16"/>
    <property type="match status" value="1"/>
</dbReference>
<dbReference type="PROSITE" id="PS00028">
    <property type="entry name" value="ZINC_FINGER_C2H2_1"/>
    <property type="match status" value="9"/>
</dbReference>
<evidence type="ECO:0000256" key="5">
    <source>
        <dbReference type="ARBA" id="ARBA00022691"/>
    </source>
</evidence>
<dbReference type="GO" id="GO:0045893">
    <property type="term" value="P:positive regulation of DNA-templated transcription"/>
    <property type="evidence" value="ECO:0007669"/>
    <property type="project" value="UniProtKB-ARBA"/>
</dbReference>
<dbReference type="FunFam" id="3.30.160.60:FF:002104">
    <property type="entry name" value="Si:ch211-266d19.4"/>
    <property type="match status" value="1"/>
</dbReference>
<dbReference type="GO" id="GO:0032259">
    <property type="term" value="P:methylation"/>
    <property type="evidence" value="ECO:0007669"/>
    <property type="project" value="UniProtKB-KW"/>
</dbReference>
<evidence type="ECO:0000259" key="16">
    <source>
        <dbReference type="PROSITE" id="PS50280"/>
    </source>
</evidence>
<dbReference type="Pfam" id="PF21549">
    <property type="entry name" value="PRDM2_PR"/>
    <property type="match status" value="1"/>
</dbReference>